<sequence length="196" mass="22062">MSFVSIIASPEWASVVSDGQLVDLAKNGERTVLPGMKPSVLRISEQQLLVCTGSASILKIIREKFPFQKGAYVINESSIRIMEELVRSVPFESQDVLVALVDASGPVNCRLFSNSPNDSWQTLTPDHKRLASLFLAGRNINEEKIKRISNEFNRLILIYGKETANQVVEAQKDLNRLAGEFDHTVSQRIYRFLLQR</sequence>
<proteinExistence type="predicted"/>
<keyword evidence="2" id="KW-1185">Reference proteome</keyword>
<dbReference type="EMBL" id="SRJD01000001">
    <property type="protein sequence ID" value="TGB00397.1"/>
    <property type="molecule type" value="Genomic_DNA"/>
</dbReference>
<organism evidence="1 2">
    <name type="scientific">Sporolactobacillus shoreae</name>
    <dbReference type="NCBI Taxonomy" id="1465501"/>
    <lineage>
        <taxon>Bacteria</taxon>
        <taxon>Bacillati</taxon>
        <taxon>Bacillota</taxon>
        <taxon>Bacilli</taxon>
        <taxon>Bacillales</taxon>
        <taxon>Sporolactobacillaceae</taxon>
        <taxon>Sporolactobacillus</taxon>
    </lineage>
</organism>
<evidence type="ECO:0000313" key="1">
    <source>
        <dbReference type="EMBL" id="TGB00397.1"/>
    </source>
</evidence>
<gene>
    <name evidence="1" type="ORF">E4665_01590</name>
</gene>
<name>A0A4Z0GV28_9BACL</name>
<dbReference type="AlphaFoldDB" id="A0A4Z0GV28"/>
<protein>
    <submittedName>
        <fullName evidence="1">Uncharacterized protein</fullName>
    </submittedName>
</protein>
<evidence type="ECO:0000313" key="2">
    <source>
        <dbReference type="Proteomes" id="UP000298347"/>
    </source>
</evidence>
<dbReference type="Proteomes" id="UP000298347">
    <property type="component" value="Unassembled WGS sequence"/>
</dbReference>
<accession>A0A4Z0GV28</accession>
<dbReference type="OrthoDB" id="2988364at2"/>
<dbReference type="RefSeq" id="WP_135347042.1">
    <property type="nucleotide sequence ID" value="NZ_SRJD01000001.1"/>
</dbReference>
<comment type="caution">
    <text evidence="1">The sequence shown here is derived from an EMBL/GenBank/DDBJ whole genome shotgun (WGS) entry which is preliminary data.</text>
</comment>
<reference evidence="1 2" key="1">
    <citation type="journal article" date="2015" name="Int. J. Syst. Evol. Microbiol.">
        <title>Sporolactobacillus shoreae sp. nov. and Sporolactobacillus spathodeae sp. nov., two spore-forming lactic acid bacteria isolated from tree barks in Thailand.</title>
        <authorList>
            <person name="Thamacharoensuk T."/>
            <person name="Kitahara M."/>
            <person name="Ohkuma M."/>
            <person name="Thongchul N."/>
            <person name="Tanasupawat S."/>
        </authorList>
    </citation>
    <scope>NUCLEOTIDE SEQUENCE [LARGE SCALE GENOMIC DNA]</scope>
    <source>
        <strain evidence="1 2">BK92</strain>
    </source>
</reference>